<sequence>MAIPGWREVRKPLGRSAAVTLFPPAAVFPRRIRREYPESPARYSEPDQVVVSGRGSHQCQHPITTLKFEKIWSVQRVSESVDNREVHTTFESNTEEYSNSNQFYTSLPSHDTGVIV</sequence>
<dbReference type="EMBL" id="MLYV02000285">
    <property type="protein sequence ID" value="PSS18909.1"/>
    <property type="molecule type" value="Genomic_DNA"/>
</dbReference>
<dbReference type="Proteomes" id="UP000186601">
    <property type="component" value="Unassembled WGS sequence"/>
</dbReference>
<evidence type="ECO:0000313" key="2">
    <source>
        <dbReference type="Proteomes" id="UP000186601"/>
    </source>
</evidence>
<organism evidence="1 2">
    <name type="scientific">Hermanssonia centrifuga</name>
    <dbReference type="NCBI Taxonomy" id="98765"/>
    <lineage>
        <taxon>Eukaryota</taxon>
        <taxon>Fungi</taxon>
        <taxon>Dikarya</taxon>
        <taxon>Basidiomycota</taxon>
        <taxon>Agaricomycotina</taxon>
        <taxon>Agaricomycetes</taxon>
        <taxon>Polyporales</taxon>
        <taxon>Meruliaceae</taxon>
        <taxon>Hermanssonia</taxon>
    </lineage>
</organism>
<evidence type="ECO:0000313" key="1">
    <source>
        <dbReference type="EMBL" id="PSS18909.1"/>
    </source>
</evidence>
<keyword evidence="2" id="KW-1185">Reference proteome</keyword>
<name>A0A2R6R0Z1_9APHY</name>
<accession>A0A2R6R0Z1</accession>
<dbReference type="AlphaFoldDB" id="A0A2R6R0Z1"/>
<gene>
    <name evidence="1" type="ORF">PHLCEN_2v3169</name>
</gene>
<reference evidence="1 2" key="1">
    <citation type="submission" date="2018-02" db="EMBL/GenBank/DDBJ databases">
        <title>Genome sequence of the basidiomycete white-rot fungus Phlebia centrifuga.</title>
        <authorList>
            <person name="Granchi Z."/>
            <person name="Peng M."/>
            <person name="de Vries R.P."/>
            <person name="Hilden K."/>
            <person name="Makela M.R."/>
            <person name="Grigoriev I."/>
            <person name="Riley R."/>
        </authorList>
    </citation>
    <scope>NUCLEOTIDE SEQUENCE [LARGE SCALE GENOMIC DNA]</scope>
    <source>
        <strain evidence="1 2">FBCC195</strain>
    </source>
</reference>
<protein>
    <submittedName>
        <fullName evidence="1">Uncharacterized protein</fullName>
    </submittedName>
</protein>
<proteinExistence type="predicted"/>
<comment type="caution">
    <text evidence="1">The sequence shown here is derived from an EMBL/GenBank/DDBJ whole genome shotgun (WGS) entry which is preliminary data.</text>
</comment>